<keyword evidence="2" id="KW-1185">Reference proteome</keyword>
<dbReference type="InterPro" id="IPR016039">
    <property type="entry name" value="Thiolase-like"/>
</dbReference>
<comment type="caution">
    <text evidence="1">The sequence shown here is derived from an EMBL/GenBank/DDBJ whole genome shotgun (WGS) entry which is preliminary data.</text>
</comment>
<sequence>MTTAVENSRLEGMGMTAVARGAAHCSDLSTVRARRPSFYADPVSWLVAESVEHAMGECAEDVRAAADAVGAITLSDHCTVRTMREISSQATSGRLSPLRFSGANPAAAGSLPGILFGFKGPSLTLSTPPTHGLPAALVAARSWLALEAATYVVLNGHVADSGDCHAVWSVIVRAHDAEGRAVT</sequence>
<gene>
    <name evidence="1" type="ORF">ACFPH6_11935</name>
</gene>
<dbReference type="Proteomes" id="UP001596012">
    <property type="component" value="Unassembled WGS sequence"/>
</dbReference>
<dbReference type="RefSeq" id="WP_386341071.1">
    <property type="nucleotide sequence ID" value="NZ_JBHSFG010000020.1"/>
</dbReference>
<dbReference type="Gene3D" id="3.40.47.10">
    <property type="match status" value="1"/>
</dbReference>
<dbReference type="SUPFAM" id="SSF53901">
    <property type="entry name" value="Thiolase-like"/>
    <property type="match status" value="1"/>
</dbReference>
<dbReference type="EMBL" id="JBHSFG010000020">
    <property type="protein sequence ID" value="MFC4465243.1"/>
    <property type="molecule type" value="Genomic_DNA"/>
</dbReference>
<evidence type="ECO:0000313" key="1">
    <source>
        <dbReference type="EMBL" id="MFC4465243.1"/>
    </source>
</evidence>
<evidence type="ECO:0000313" key="2">
    <source>
        <dbReference type="Proteomes" id="UP001596012"/>
    </source>
</evidence>
<accession>A0ABV8YN46</accession>
<name>A0ABV8YN46_9ACTN</name>
<reference evidence="2" key="1">
    <citation type="journal article" date="2019" name="Int. J. Syst. Evol. Microbiol.">
        <title>The Global Catalogue of Microorganisms (GCM) 10K type strain sequencing project: providing services to taxonomists for standard genome sequencing and annotation.</title>
        <authorList>
            <consortium name="The Broad Institute Genomics Platform"/>
            <consortium name="The Broad Institute Genome Sequencing Center for Infectious Disease"/>
            <person name="Wu L."/>
            <person name="Ma J."/>
        </authorList>
    </citation>
    <scope>NUCLEOTIDE SEQUENCE [LARGE SCALE GENOMIC DNA]</scope>
    <source>
        <strain evidence="2">DT43</strain>
    </source>
</reference>
<protein>
    <submittedName>
        <fullName evidence="1">Coronafacic acid synthetase</fullName>
    </submittedName>
</protein>
<proteinExistence type="predicted"/>
<organism evidence="1 2">
    <name type="scientific">Streptomyces xiangluensis</name>
    <dbReference type="NCBI Taxonomy" id="2665720"/>
    <lineage>
        <taxon>Bacteria</taxon>
        <taxon>Bacillati</taxon>
        <taxon>Actinomycetota</taxon>
        <taxon>Actinomycetes</taxon>
        <taxon>Kitasatosporales</taxon>
        <taxon>Streptomycetaceae</taxon>
        <taxon>Streptomyces</taxon>
    </lineage>
</organism>